<dbReference type="KEGG" id="vg:37617508"/>
<sequence>MGYRGGPTKRALAAYKRSQSSKRRYSSKGKTRRYRKKTKRSYRRPAMTRKSLLNVTSRKKQDNMLSFSNTNGSGASQALAAGSLFVNGSTGYAMSLFCPTARSLVTAGATNTIVDTADRTSTTCYLRGYREDLRIQTSSPLPWLWRRICFTSKGATFQQAFNDSSPTAPIQPYSDTSIGMARKWFNLQVNNSPNTVANYNQIMFRGNFGADWNDVITAKVDTTRITVKSDRVTRITTGNNSGHFSERKLWYPMNRNLVYDDDENGAAETPQYVSSDAKAAWGDYYIVDYLVPGVGGTTSDVVNLNCTATLYWHEK</sequence>
<dbReference type="Proteomes" id="UP000128123">
    <property type="component" value="Segment"/>
</dbReference>
<feature type="region of interest" description="Disordered" evidence="1">
    <location>
        <begin position="1"/>
        <end position="49"/>
    </location>
</feature>
<dbReference type="GeneID" id="37617508"/>
<evidence type="ECO:0000313" key="3">
    <source>
        <dbReference type="Proteomes" id="UP000128123"/>
    </source>
</evidence>
<keyword evidence="3" id="KW-1185">Reference proteome</keyword>
<accession>A0A0B4UGZ9</accession>
<feature type="compositionally biased region" description="Basic residues" evidence="1">
    <location>
        <begin position="19"/>
        <end position="47"/>
    </location>
</feature>
<protein>
    <submittedName>
        <fullName evidence="2">Capsid protein</fullName>
    </submittedName>
</protein>
<dbReference type="OrthoDB" id="7982at10239"/>
<dbReference type="EMBL" id="KM598385">
    <property type="protein sequence ID" value="AJD07459.1"/>
    <property type="molecule type" value="Genomic_DNA"/>
</dbReference>
<name>A0A0B4UGZ9_9VIRU</name>
<proteinExistence type="predicted"/>
<reference evidence="2 3" key="1">
    <citation type="submission" date="2014-09" db="EMBL/GenBank/DDBJ databases">
        <title>Diverse CRESS DNA viruses recovered from Odonata collected in Arizona and Oklahoma, USA.</title>
        <authorList>
            <person name="Dayaram A."/>
            <person name="Pailes R."/>
            <person name="Potter K."/>
            <person name="Moline A.B."/>
            <person name="Rosenstein D.D."/>
            <person name="Marinov M."/>
            <person name="Varsani A."/>
        </authorList>
    </citation>
    <scope>NUCLEOTIDE SEQUENCE [LARGE SCALE GENOMIC DNA]</scope>
    <source>
        <strain evidence="2">OdaGmV-1-US-260BC-12</strain>
    </source>
</reference>
<organism evidence="2 3">
    <name type="scientific">Odonata associated gemycircularvirus 1</name>
    <dbReference type="NCBI Taxonomy" id="1985390"/>
    <lineage>
        <taxon>Viruses</taxon>
        <taxon>Monodnaviria</taxon>
        <taxon>Shotokuvirae</taxon>
        <taxon>Cressdnaviricota</taxon>
        <taxon>Repensiviricetes</taxon>
        <taxon>Geplafuvirales</taxon>
        <taxon>Genomoviridae</taxon>
        <taxon>Gemycircularvirus</taxon>
        <taxon>Gemycircularvirus odona1</taxon>
    </lineage>
</organism>
<evidence type="ECO:0000313" key="2">
    <source>
        <dbReference type="EMBL" id="AJD07459.1"/>
    </source>
</evidence>
<evidence type="ECO:0000256" key="1">
    <source>
        <dbReference type="SAM" id="MobiDB-lite"/>
    </source>
</evidence>
<dbReference type="RefSeq" id="YP_009506590.1">
    <property type="nucleotide sequence ID" value="NC_038482.1"/>
</dbReference>